<dbReference type="HOGENOM" id="CLU_029130_0_0_1"/>
<dbReference type="AlphaFoldDB" id="M2UJY6"/>
<name>M2UJY6_COCH5</name>
<dbReference type="Proteomes" id="UP000016936">
    <property type="component" value="Unassembled WGS sequence"/>
</dbReference>
<evidence type="ECO:0000256" key="1">
    <source>
        <dbReference type="SAM" id="MobiDB-lite"/>
    </source>
</evidence>
<reference evidence="2 3" key="1">
    <citation type="journal article" date="2012" name="PLoS Pathog.">
        <title>Diverse lifestyles and strategies of plant pathogenesis encoded in the genomes of eighteen Dothideomycetes fungi.</title>
        <authorList>
            <person name="Ohm R.A."/>
            <person name="Feau N."/>
            <person name="Henrissat B."/>
            <person name="Schoch C.L."/>
            <person name="Horwitz B.A."/>
            <person name="Barry K.W."/>
            <person name="Condon B.J."/>
            <person name="Copeland A.C."/>
            <person name="Dhillon B."/>
            <person name="Glaser F."/>
            <person name="Hesse C.N."/>
            <person name="Kosti I."/>
            <person name="LaButti K."/>
            <person name="Lindquist E.A."/>
            <person name="Lucas S."/>
            <person name="Salamov A.A."/>
            <person name="Bradshaw R.E."/>
            <person name="Ciuffetti L."/>
            <person name="Hamelin R.C."/>
            <person name="Kema G.H.J."/>
            <person name="Lawrence C."/>
            <person name="Scott J.A."/>
            <person name="Spatafora J.W."/>
            <person name="Turgeon B.G."/>
            <person name="de Wit P.J.G.M."/>
            <person name="Zhong S."/>
            <person name="Goodwin S.B."/>
            <person name="Grigoriev I.V."/>
        </authorList>
    </citation>
    <scope>NUCLEOTIDE SEQUENCE [LARGE SCALE GENOMIC DNA]</scope>
    <source>
        <strain evidence="3">C5 / ATCC 48332 / race O</strain>
    </source>
</reference>
<feature type="region of interest" description="Disordered" evidence="1">
    <location>
        <begin position="25"/>
        <end position="59"/>
    </location>
</feature>
<gene>
    <name evidence="2" type="ORF">COCHEDRAFT_1211418</name>
</gene>
<evidence type="ECO:0000313" key="3">
    <source>
        <dbReference type="Proteomes" id="UP000016936"/>
    </source>
</evidence>
<proteinExistence type="predicted"/>
<keyword evidence="3" id="KW-1185">Reference proteome</keyword>
<sequence length="635" mass="70958">MAPKRPPTTSPEKSSLQVTRRCHAVASLTKDPRMHTEQTNMSAPTQPAPSKPKPETKKGGGIANFIVNNENSVMSVEHQPGQTPFDNSGLLPQWKVESLKKTANKISGPCISFIESARNPRPTTVTSFFPALGESESQNAQSDMEHSMQMLLSPRLDESAAMLETSREQMHGDLQVTHSAPEGTNEQIRSENGQDPDARFQRFPASDLYAEPTPSAEDIKRTKAGKAPVVAVPKAMRDASSQTEAFASSARSQPSLQPVGGQAPYNLSAGAAPDHKVVDLHRPITNRMTEQESRMKAFSLLCNMPAELVQEIICGNVAHASLAGNNKIQQLFHPNSAWMGNYSAQVPYIYMRAFCDTRTGRSLTLNELKQVLHWQSLYAKEHLTDREIDLVFAVEEQYAHTESKIRHAKEGCRKFLNRKFADEDASNRTRQVLVFCNACQEWLEPLPPLVGDTPLAVPLSYVGFAMNSQKSKAQLERTHNPGSSWFMSLFLATCEAVLGDGNEIWGFRSFVLCYCVEDEGAYVGKALLTVLLAAWYRSDTGFGVYPPGENTFSVEFRTTPHLEVQRLWHTFRELREQHTPYQENLDLEYPKIEAFIEKKKQRAASAKAKHPDPRAEAQAICQSINDEEQETRRRI</sequence>
<evidence type="ECO:0000313" key="2">
    <source>
        <dbReference type="EMBL" id="EMD93961.1"/>
    </source>
</evidence>
<dbReference type="OMA" id="AYPERCK"/>
<feature type="compositionally biased region" description="Polar residues" evidence="1">
    <location>
        <begin position="177"/>
        <end position="193"/>
    </location>
</feature>
<protein>
    <submittedName>
        <fullName evidence="2">Uncharacterized protein</fullName>
    </submittedName>
</protein>
<accession>M2UJY6</accession>
<dbReference type="EMBL" id="KB445572">
    <property type="protein sequence ID" value="EMD93961.1"/>
    <property type="molecule type" value="Genomic_DNA"/>
</dbReference>
<feature type="region of interest" description="Disordered" evidence="1">
    <location>
        <begin position="177"/>
        <end position="224"/>
    </location>
</feature>
<organism evidence="2 3">
    <name type="scientific">Cochliobolus heterostrophus (strain C5 / ATCC 48332 / race O)</name>
    <name type="common">Southern corn leaf blight fungus</name>
    <name type="synonym">Bipolaris maydis</name>
    <dbReference type="NCBI Taxonomy" id="701091"/>
    <lineage>
        <taxon>Eukaryota</taxon>
        <taxon>Fungi</taxon>
        <taxon>Dikarya</taxon>
        <taxon>Ascomycota</taxon>
        <taxon>Pezizomycotina</taxon>
        <taxon>Dothideomycetes</taxon>
        <taxon>Pleosporomycetidae</taxon>
        <taxon>Pleosporales</taxon>
        <taxon>Pleosporineae</taxon>
        <taxon>Pleosporaceae</taxon>
        <taxon>Bipolaris</taxon>
    </lineage>
</organism>
<reference evidence="3" key="2">
    <citation type="journal article" date="2013" name="PLoS Genet.">
        <title>Comparative genome structure, secondary metabolite, and effector coding capacity across Cochliobolus pathogens.</title>
        <authorList>
            <person name="Condon B.J."/>
            <person name="Leng Y."/>
            <person name="Wu D."/>
            <person name="Bushley K.E."/>
            <person name="Ohm R.A."/>
            <person name="Otillar R."/>
            <person name="Martin J."/>
            <person name="Schackwitz W."/>
            <person name="Grimwood J."/>
            <person name="MohdZainudin N."/>
            <person name="Xue C."/>
            <person name="Wang R."/>
            <person name="Manning V.A."/>
            <person name="Dhillon B."/>
            <person name="Tu Z.J."/>
            <person name="Steffenson B.J."/>
            <person name="Salamov A."/>
            <person name="Sun H."/>
            <person name="Lowry S."/>
            <person name="LaButti K."/>
            <person name="Han J."/>
            <person name="Copeland A."/>
            <person name="Lindquist E."/>
            <person name="Barry K."/>
            <person name="Schmutz J."/>
            <person name="Baker S.E."/>
            <person name="Ciuffetti L.M."/>
            <person name="Grigoriev I.V."/>
            <person name="Zhong S."/>
            <person name="Turgeon B.G."/>
        </authorList>
    </citation>
    <scope>NUCLEOTIDE SEQUENCE [LARGE SCALE GENOMIC DNA]</scope>
    <source>
        <strain evidence="3">C5 / ATCC 48332 / race O</strain>
    </source>
</reference>
<feature type="region of interest" description="Disordered" evidence="1">
    <location>
        <begin position="1"/>
        <end position="20"/>
    </location>
</feature>
<feature type="region of interest" description="Disordered" evidence="1">
    <location>
        <begin position="603"/>
        <end position="635"/>
    </location>
</feature>